<dbReference type="Proteomes" id="UP000663193">
    <property type="component" value="Chromosome 14"/>
</dbReference>
<gene>
    <name evidence="1" type="ORF">JI435_142640</name>
</gene>
<protein>
    <submittedName>
        <fullName evidence="1">Uncharacterized protein</fullName>
    </submittedName>
</protein>
<dbReference type="RefSeq" id="XP_001804459.1">
    <property type="nucleotide sequence ID" value="XM_001804407.1"/>
</dbReference>
<proteinExistence type="predicted"/>
<dbReference type="OrthoDB" id="3775192at2759"/>
<dbReference type="VEuPathDB" id="FungiDB:JI435_142640"/>
<name>A0A7U2FCU5_PHANO</name>
<accession>A0A7U2FCU5</accession>
<dbReference type="KEGG" id="pno:SNOG_14264"/>
<dbReference type="EMBL" id="CP069036">
    <property type="protein sequence ID" value="QRD02940.1"/>
    <property type="molecule type" value="Genomic_DNA"/>
</dbReference>
<sequence length="451" mass="51432">MDRLPVELISVIIRGLQQSNVSDGPLDRLTETTQEGVDGWLIHTVASRRDICNFRLVSRKFYNSSFPSFGETLGDRVFRITQTGLEDLFAIASTTSLRPHVRKLTLGTFRSDEVTIVRDLLKSLPEPHRTRLRASYTDDYRWHRSHRASLQTQDLAQLLRRLSNLRNVRILLLDSWDMINYLGEWLDPGIVAIVARELPKSTSTLSVTDDNYKLRTTDLLTCLAPVFDALKSTKTVLQDLGFGLNNAPAPNELFRTLDKINIASSLRHLRLPMNPAHLMESGSFYYSCLIDTFQALSDITHLTLSMVQVTDFEYCADAMDHFLDLLRPMGHLQYLTIRGTWWYSEDQLLDFVASRGAELILLSLKDPVMHAGSWSSTVSRLAHLQPGNLRYFEACAMSTSNLSGRDLTDPIEDLDWKELLTAVEKPVEQWATCSVYLSCSHHKYFFEPVDR</sequence>
<keyword evidence="2" id="KW-1185">Reference proteome</keyword>
<dbReference type="AlphaFoldDB" id="A0A7U2FCU5"/>
<dbReference type="SUPFAM" id="SSF52047">
    <property type="entry name" value="RNI-like"/>
    <property type="match status" value="1"/>
</dbReference>
<evidence type="ECO:0000313" key="1">
    <source>
        <dbReference type="EMBL" id="QRD02940.1"/>
    </source>
</evidence>
<evidence type="ECO:0000313" key="2">
    <source>
        <dbReference type="Proteomes" id="UP000663193"/>
    </source>
</evidence>
<reference evidence="2" key="1">
    <citation type="journal article" date="2021" name="BMC Genomics">
        <title>Chromosome-level genome assembly and manually-curated proteome of model necrotroph Parastagonospora nodorum Sn15 reveals a genome-wide trove of candidate effector homologs, and redundancy of virulence-related functions within an accessory chromosome.</title>
        <authorList>
            <person name="Bertazzoni S."/>
            <person name="Jones D.A.B."/>
            <person name="Phan H.T."/>
            <person name="Tan K.-C."/>
            <person name="Hane J.K."/>
        </authorList>
    </citation>
    <scope>NUCLEOTIDE SEQUENCE [LARGE SCALE GENOMIC DNA]</scope>
    <source>
        <strain evidence="2">SN15 / ATCC MYA-4574 / FGSC 10173)</strain>
    </source>
</reference>
<organism evidence="1 2">
    <name type="scientific">Phaeosphaeria nodorum (strain SN15 / ATCC MYA-4574 / FGSC 10173)</name>
    <name type="common">Glume blotch fungus</name>
    <name type="synonym">Parastagonospora nodorum</name>
    <dbReference type="NCBI Taxonomy" id="321614"/>
    <lineage>
        <taxon>Eukaryota</taxon>
        <taxon>Fungi</taxon>
        <taxon>Dikarya</taxon>
        <taxon>Ascomycota</taxon>
        <taxon>Pezizomycotina</taxon>
        <taxon>Dothideomycetes</taxon>
        <taxon>Pleosporomycetidae</taxon>
        <taxon>Pleosporales</taxon>
        <taxon>Pleosporineae</taxon>
        <taxon>Phaeosphaeriaceae</taxon>
        <taxon>Parastagonospora</taxon>
    </lineage>
</organism>